<dbReference type="SUPFAM" id="SSF53448">
    <property type="entry name" value="Nucleotide-diphospho-sugar transferases"/>
    <property type="match status" value="1"/>
</dbReference>
<gene>
    <name evidence="1" type="ORF">GW952_02060</name>
</gene>
<organism evidence="1 2">
    <name type="scientific">Klebsiella michiganensis</name>
    <dbReference type="NCBI Taxonomy" id="1134687"/>
    <lineage>
        <taxon>Bacteria</taxon>
        <taxon>Pseudomonadati</taxon>
        <taxon>Pseudomonadota</taxon>
        <taxon>Gammaproteobacteria</taxon>
        <taxon>Enterobacterales</taxon>
        <taxon>Enterobacteriaceae</taxon>
        <taxon>Klebsiella/Raoultella group</taxon>
        <taxon>Klebsiella</taxon>
    </lineage>
</organism>
<dbReference type="InterPro" id="IPR029044">
    <property type="entry name" value="Nucleotide-diphossugar_trans"/>
</dbReference>
<dbReference type="EMBL" id="CP048108">
    <property type="protein sequence ID" value="QHS44486.1"/>
    <property type="molecule type" value="Genomic_DNA"/>
</dbReference>
<protein>
    <recommendedName>
        <fullName evidence="3">Glycosyltransferase</fullName>
    </recommendedName>
</protein>
<name>A0A6P1UUU9_9ENTR</name>
<dbReference type="AlphaFoldDB" id="A0A6P1UUU9"/>
<evidence type="ECO:0008006" key="3">
    <source>
        <dbReference type="Google" id="ProtNLM"/>
    </source>
</evidence>
<proteinExistence type="predicted"/>
<accession>A0A6P1UUU9</accession>
<dbReference type="Proteomes" id="UP000464389">
    <property type="component" value="Chromosome"/>
</dbReference>
<evidence type="ECO:0000313" key="1">
    <source>
        <dbReference type="EMBL" id="QHS44486.1"/>
    </source>
</evidence>
<reference evidence="1 2" key="1">
    <citation type="submission" date="2020-01" db="EMBL/GenBank/DDBJ databases">
        <title>Bactrocera dorsalis gut bacteria genome.</title>
        <authorList>
            <person name="Zhang H."/>
            <person name="Cai Z."/>
        </authorList>
    </citation>
    <scope>NUCLEOTIDE SEQUENCE [LARGE SCALE GENOMIC DNA]</scope>
    <source>
        <strain evidence="1 2">BD177</strain>
    </source>
</reference>
<sequence length="286" mass="33925">MNTLIAIILYNKEIENSLTINSLLNNSYQNYDLVVINNGPNVINYKFFEETLPPGKIRNFFFEEYLDNKPLSFLYNEVISKYQHADRFILLDDDSLLDANFFFDIDCNLSSENEVDLQVPKIIDNKTEIEFYPRYNGIPVEEQYRHNSKEKYFFYSIGSGLVIYKSLVDKMKDFYPDLFDTRFALYGVDVSLFRRIKMIESKGGFVNIQVVSKINHSLSRTETVIPAWRYKERLFDSVLSTKYYSRNKFYLLYHFVRLILIEVSKLNINNIKLIFTTFYTGKHPRT</sequence>
<evidence type="ECO:0000313" key="2">
    <source>
        <dbReference type="Proteomes" id="UP000464389"/>
    </source>
</evidence>
<dbReference type="RefSeq" id="WP_102811891.1">
    <property type="nucleotide sequence ID" value="NZ_CP048108.1"/>
</dbReference>